<evidence type="ECO:0000256" key="4">
    <source>
        <dbReference type="ARBA" id="ARBA00022692"/>
    </source>
</evidence>
<dbReference type="PANTHER" id="PTHR23028:SF53">
    <property type="entry name" value="ACYL_TRANSF_3 DOMAIN-CONTAINING PROTEIN"/>
    <property type="match status" value="1"/>
</dbReference>
<keyword evidence="3" id="KW-0808">Transferase</keyword>
<protein>
    <submittedName>
        <fullName evidence="11">O-antigen acetylase</fullName>
    </submittedName>
</protein>
<comment type="caution">
    <text evidence="11">The sequence shown here is derived from an EMBL/GenBank/DDBJ whole genome shotgun (WGS) entry which is preliminary data.</text>
</comment>
<keyword evidence="5 8" id="KW-1133">Transmembrane helix</keyword>
<gene>
    <name evidence="11" type="ORF">D779_2752</name>
</gene>
<feature type="transmembrane region" description="Helical" evidence="8">
    <location>
        <begin position="229"/>
        <end position="248"/>
    </location>
</feature>
<evidence type="ECO:0000256" key="2">
    <source>
        <dbReference type="ARBA" id="ARBA00022475"/>
    </source>
</evidence>
<feature type="domain" description="SGNH" evidence="10">
    <location>
        <begin position="412"/>
        <end position="634"/>
    </location>
</feature>
<dbReference type="STRING" id="1249627.D779_2752"/>
<evidence type="ECO:0000313" key="12">
    <source>
        <dbReference type="Proteomes" id="UP000019460"/>
    </source>
</evidence>
<feature type="transmembrane region" description="Helical" evidence="8">
    <location>
        <begin position="284"/>
        <end position="303"/>
    </location>
</feature>
<feature type="transmembrane region" description="Helical" evidence="8">
    <location>
        <begin position="254"/>
        <end position="272"/>
    </location>
</feature>
<evidence type="ECO:0000256" key="7">
    <source>
        <dbReference type="ARBA" id="ARBA00023315"/>
    </source>
</evidence>
<proteinExistence type="predicted"/>
<dbReference type="OrthoDB" id="9767863at2"/>
<dbReference type="InterPro" id="IPR050879">
    <property type="entry name" value="Acyltransferase_3"/>
</dbReference>
<name>W9VBL3_9GAMM</name>
<sequence>MPTPPTHPAPGYRPDIDGLRALAILPVVLFHAGVPGFAGGFVGVDVFFVISGFLITRIIEDEHASGRFSIAGFYERRVRRILPALFTVLACSTLFAALLLMPTQYQAYSRSLIAATLFVSSFLFRRENGYFDLASDEKPLLHTWSLSVEELYYLFFPMILIWAWRGSRDRQFLVLSLIGAVSFVASAVGLQQDPDSKSVFFLPHFRAWEFLLGALLALARPRPSMPRPLAELASLAGAIMILAAVFGYSESTVFPGTAALLPCLGAALLIAAGQGGETRVGRALASPGTVFLGLISYSLYLWHWPLLVFARTYLGTEPNAWQTLVLILLSVALAAATWRWIERPFRGRRGLLTRRALFGTALAGMLLFVGIGIQGLTTQGWAGRFPPEARHLLLAEEDRDPRQRECMNVRPDADGCLYGRTEAAPSIALWGDSHAAGYAAMLGDLADAHETSVAVYTMPACPPLVDWRPIDQEWRDRCTRFQGLALGRILDAPSIRTVLIGANFAKYPYQDGSFELALGNVVETLKTAGKQVALIDPTPHTERKVPELLSREFLAGRTPTELSQPRARFDSDTRDVREMLDRIARGYGTDRIRPESRLCDSSKCYFYRHGTVYYYDGHHLSLSGAEALKPLFAPLFEPAGIMDPDADPIRRGP</sequence>
<dbReference type="GO" id="GO:0009103">
    <property type="term" value="P:lipopolysaccharide biosynthetic process"/>
    <property type="evidence" value="ECO:0007669"/>
    <property type="project" value="TreeGrafter"/>
</dbReference>
<dbReference type="Pfam" id="PF19040">
    <property type="entry name" value="SGNH"/>
    <property type="match status" value="1"/>
</dbReference>
<dbReference type="InterPro" id="IPR002656">
    <property type="entry name" value="Acyl_transf_3_dom"/>
</dbReference>
<keyword evidence="4 8" id="KW-0812">Transmembrane</keyword>
<evidence type="ECO:0000259" key="10">
    <source>
        <dbReference type="Pfam" id="PF19040"/>
    </source>
</evidence>
<feature type="transmembrane region" description="Helical" evidence="8">
    <location>
        <begin position="37"/>
        <end position="59"/>
    </location>
</feature>
<feature type="domain" description="Acyltransferase 3" evidence="9">
    <location>
        <begin position="15"/>
        <end position="338"/>
    </location>
</feature>
<keyword evidence="6 8" id="KW-0472">Membrane</keyword>
<dbReference type="AlphaFoldDB" id="W9VBL3"/>
<dbReference type="PANTHER" id="PTHR23028">
    <property type="entry name" value="ACETYLTRANSFERASE"/>
    <property type="match status" value="1"/>
</dbReference>
<dbReference type="GO" id="GO:0016747">
    <property type="term" value="F:acyltransferase activity, transferring groups other than amino-acyl groups"/>
    <property type="evidence" value="ECO:0007669"/>
    <property type="project" value="InterPro"/>
</dbReference>
<dbReference type="InterPro" id="IPR043968">
    <property type="entry name" value="SGNH"/>
</dbReference>
<dbReference type="InterPro" id="IPR036514">
    <property type="entry name" value="SGNH_hydro_sf"/>
</dbReference>
<evidence type="ECO:0000313" key="11">
    <source>
        <dbReference type="EMBL" id="EXJ14351.1"/>
    </source>
</evidence>
<evidence type="ECO:0000256" key="5">
    <source>
        <dbReference type="ARBA" id="ARBA00022989"/>
    </source>
</evidence>
<feature type="transmembrane region" description="Helical" evidence="8">
    <location>
        <begin position="356"/>
        <end position="376"/>
    </location>
</feature>
<keyword evidence="7" id="KW-0012">Acyltransferase</keyword>
<dbReference type="RefSeq" id="WP_157726411.1">
    <property type="nucleotide sequence ID" value="NZ_AONC01000042.1"/>
</dbReference>
<accession>W9VBL3</accession>
<keyword evidence="2" id="KW-1003">Cell membrane</keyword>
<dbReference type="EMBL" id="AONC01000042">
    <property type="protein sequence ID" value="EXJ14351.1"/>
    <property type="molecule type" value="Genomic_DNA"/>
</dbReference>
<evidence type="ECO:0000256" key="8">
    <source>
        <dbReference type="SAM" id="Phobius"/>
    </source>
</evidence>
<dbReference type="SUPFAM" id="SSF52266">
    <property type="entry name" value="SGNH hydrolase"/>
    <property type="match status" value="1"/>
</dbReference>
<feature type="transmembrane region" description="Helical" evidence="8">
    <location>
        <begin position="323"/>
        <end position="341"/>
    </location>
</feature>
<dbReference type="eggNOG" id="COG1835">
    <property type="taxonomic scope" value="Bacteria"/>
</dbReference>
<evidence type="ECO:0000256" key="3">
    <source>
        <dbReference type="ARBA" id="ARBA00022679"/>
    </source>
</evidence>
<dbReference type="Proteomes" id="UP000019460">
    <property type="component" value="Unassembled WGS sequence"/>
</dbReference>
<evidence type="ECO:0000256" key="1">
    <source>
        <dbReference type="ARBA" id="ARBA00004651"/>
    </source>
</evidence>
<evidence type="ECO:0000256" key="6">
    <source>
        <dbReference type="ARBA" id="ARBA00023136"/>
    </source>
</evidence>
<dbReference type="GO" id="GO:0005886">
    <property type="term" value="C:plasma membrane"/>
    <property type="evidence" value="ECO:0007669"/>
    <property type="project" value="UniProtKB-SubCell"/>
</dbReference>
<organism evidence="11 12">
    <name type="scientific">Imhoffiella purpurea</name>
    <dbReference type="NCBI Taxonomy" id="1249627"/>
    <lineage>
        <taxon>Bacteria</taxon>
        <taxon>Pseudomonadati</taxon>
        <taxon>Pseudomonadota</taxon>
        <taxon>Gammaproteobacteria</taxon>
        <taxon>Chromatiales</taxon>
        <taxon>Chromatiaceae</taxon>
        <taxon>Imhoffiella</taxon>
    </lineage>
</organism>
<keyword evidence="12" id="KW-1185">Reference proteome</keyword>
<dbReference type="Gene3D" id="3.40.50.1110">
    <property type="entry name" value="SGNH hydrolase"/>
    <property type="match status" value="1"/>
</dbReference>
<feature type="transmembrane region" description="Helical" evidence="8">
    <location>
        <begin position="198"/>
        <end position="217"/>
    </location>
</feature>
<dbReference type="Pfam" id="PF01757">
    <property type="entry name" value="Acyl_transf_3"/>
    <property type="match status" value="1"/>
</dbReference>
<evidence type="ECO:0000259" key="9">
    <source>
        <dbReference type="Pfam" id="PF01757"/>
    </source>
</evidence>
<feature type="transmembrane region" description="Helical" evidence="8">
    <location>
        <begin position="80"/>
        <end position="101"/>
    </location>
</feature>
<comment type="subcellular location">
    <subcellularLocation>
        <location evidence="1">Cell membrane</location>
        <topology evidence="1">Multi-pass membrane protein</topology>
    </subcellularLocation>
</comment>
<dbReference type="GO" id="GO:0016788">
    <property type="term" value="F:hydrolase activity, acting on ester bonds"/>
    <property type="evidence" value="ECO:0007669"/>
    <property type="project" value="UniProtKB-ARBA"/>
</dbReference>
<reference evidence="11 12" key="1">
    <citation type="submission" date="2012-11" db="EMBL/GenBank/DDBJ databases">
        <title>Genome assembly of Thiorhodococcus sp. AK35.</title>
        <authorList>
            <person name="Nupur N."/>
            <person name="Khatri I."/>
            <person name="Subramanian S."/>
            <person name="Pinnaka A."/>
        </authorList>
    </citation>
    <scope>NUCLEOTIDE SEQUENCE [LARGE SCALE GENOMIC DNA]</scope>
    <source>
        <strain evidence="11 12">AK35</strain>
    </source>
</reference>
<feature type="transmembrane region" description="Helical" evidence="8">
    <location>
        <begin position="172"/>
        <end position="192"/>
    </location>
</feature>